<proteinExistence type="predicted"/>
<dbReference type="Gene3D" id="3.30.710.10">
    <property type="entry name" value="Potassium Channel Kv1.1, Chain A"/>
    <property type="match status" value="1"/>
</dbReference>
<dbReference type="CDD" id="cd18186">
    <property type="entry name" value="BTB_POZ_ZBTB_KLHL-like"/>
    <property type="match status" value="1"/>
</dbReference>
<name>A0AAD7HGW4_9AGAR</name>
<sequence>MESVLRRRTDSNAEKEDEPTETPPTRSTEYWLDDGDIILQVETTQFRLGKTMLAMHSSVFRDLFTLPIPIDEPMIDNCAVVVLSGDTAQDWTLFLRALFPKFYLSEVPSLELLAAMLRLSKKYDFPLFRADCTGSEWTNFTTAANQYAEQLLACLVREMGLPSLLPLSYCYIICDQQGEAMAKVLDPTNTSVDATDRFACLLGYPKLLKLQFTTMLAWLDFKAGSAIIPTQTCEQPA</sequence>
<evidence type="ECO:0000256" key="1">
    <source>
        <dbReference type="SAM" id="MobiDB-lite"/>
    </source>
</evidence>
<reference evidence="3" key="1">
    <citation type="submission" date="2023-03" db="EMBL/GenBank/DDBJ databases">
        <title>Massive genome expansion in bonnet fungi (Mycena s.s.) driven by repeated elements and novel gene families across ecological guilds.</title>
        <authorList>
            <consortium name="Lawrence Berkeley National Laboratory"/>
            <person name="Harder C.B."/>
            <person name="Miyauchi S."/>
            <person name="Viragh M."/>
            <person name="Kuo A."/>
            <person name="Thoen E."/>
            <person name="Andreopoulos B."/>
            <person name="Lu D."/>
            <person name="Skrede I."/>
            <person name="Drula E."/>
            <person name="Henrissat B."/>
            <person name="Morin E."/>
            <person name="Kohler A."/>
            <person name="Barry K."/>
            <person name="LaButti K."/>
            <person name="Morin E."/>
            <person name="Salamov A."/>
            <person name="Lipzen A."/>
            <person name="Mereny Z."/>
            <person name="Hegedus B."/>
            <person name="Baldrian P."/>
            <person name="Stursova M."/>
            <person name="Weitz H."/>
            <person name="Taylor A."/>
            <person name="Grigoriev I.V."/>
            <person name="Nagy L.G."/>
            <person name="Martin F."/>
            <person name="Kauserud H."/>
        </authorList>
    </citation>
    <scope>NUCLEOTIDE SEQUENCE</scope>
    <source>
        <strain evidence="3">CBHHK182m</strain>
    </source>
</reference>
<dbReference type="InterPro" id="IPR011333">
    <property type="entry name" value="SKP1/BTB/POZ_sf"/>
</dbReference>
<evidence type="ECO:0000313" key="3">
    <source>
        <dbReference type="EMBL" id="KAJ7719898.1"/>
    </source>
</evidence>
<feature type="compositionally biased region" description="Basic and acidic residues" evidence="1">
    <location>
        <begin position="1"/>
        <end position="14"/>
    </location>
</feature>
<dbReference type="Pfam" id="PF00651">
    <property type="entry name" value="BTB"/>
    <property type="match status" value="1"/>
</dbReference>
<dbReference type="InterPro" id="IPR000210">
    <property type="entry name" value="BTB/POZ_dom"/>
</dbReference>
<dbReference type="PROSITE" id="PS50097">
    <property type="entry name" value="BTB"/>
    <property type="match status" value="1"/>
</dbReference>
<gene>
    <name evidence="3" type="ORF">B0H16DRAFT_1794032</name>
</gene>
<organism evidence="3 4">
    <name type="scientific">Mycena metata</name>
    <dbReference type="NCBI Taxonomy" id="1033252"/>
    <lineage>
        <taxon>Eukaryota</taxon>
        <taxon>Fungi</taxon>
        <taxon>Dikarya</taxon>
        <taxon>Basidiomycota</taxon>
        <taxon>Agaricomycotina</taxon>
        <taxon>Agaricomycetes</taxon>
        <taxon>Agaricomycetidae</taxon>
        <taxon>Agaricales</taxon>
        <taxon>Marasmiineae</taxon>
        <taxon>Mycenaceae</taxon>
        <taxon>Mycena</taxon>
    </lineage>
</organism>
<keyword evidence="4" id="KW-1185">Reference proteome</keyword>
<dbReference type="Proteomes" id="UP001215598">
    <property type="component" value="Unassembled WGS sequence"/>
</dbReference>
<accession>A0AAD7HGW4</accession>
<comment type="caution">
    <text evidence="3">The sequence shown here is derived from an EMBL/GenBank/DDBJ whole genome shotgun (WGS) entry which is preliminary data.</text>
</comment>
<evidence type="ECO:0000259" key="2">
    <source>
        <dbReference type="PROSITE" id="PS50097"/>
    </source>
</evidence>
<dbReference type="EMBL" id="JARKIB010000246">
    <property type="protein sequence ID" value="KAJ7719898.1"/>
    <property type="molecule type" value="Genomic_DNA"/>
</dbReference>
<feature type="region of interest" description="Disordered" evidence="1">
    <location>
        <begin position="1"/>
        <end position="27"/>
    </location>
</feature>
<protein>
    <recommendedName>
        <fullName evidence="2">BTB domain-containing protein</fullName>
    </recommendedName>
</protein>
<evidence type="ECO:0000313" key="4">
    <source>
        <dbReference type="Proteomes" id="UP001215598"/>
    </source>
</evidence>
<feature type="domain" description="BTB" evidence="2">
    <location>
        <begin position="35"/>
        <end position="65"/>
    </location>
</feature>
<dbReference type="AlphaFoldDB" id="A0AAD7HGW4"/>
<dbReference type="SUPFAM" id="SSF54695">
    <property type="entry name" value="POZ domain"/>
    <property type="match status" value="1"/>
</dbReference>